<protein>
    <submittedName>
        <fullName evidence="1">Uncharacterized protein</fullName>
    </submittedName>
</protein>
<evidence type="ECO:0000313" key="2">
    <source>
        <dbReference type="Proteomes" id="UP001056120"/>
    </source>
</evidence>
<evidence type="ECO:0000313" key="1">
    <source>
        <dbReference type="EMBL" id="KAI3783310.1"/>
    </source>
</evidence>
<sequence length="95" mass="10996">MSTTTSIKYQALIFDYSSSSLIMDNSDINLRHINDGEGDDDSMEDNDSQIESQNAESSSQNQRKMRWILNKLLVEIKTLVKVFLRNLTYMIVLHH</sequence>
<organism evidence="1 2">
    <name type="scientific">Smallanthus sonchifolius</name>
    <dbReference type="NCBI Taxonomy" id="185202"/>
    <lineage>
        <taxon>Eukaryota</taxon>
        <taxon>Viridiplantae</taxon>
        <taxon>Streptophyta</taxon>
        <taxon>Embryophyta</taxon>
        <taxon>Tracheophyta</taxon>
        <taxon>Spermatophyta</taxon>
        <taxon>Magnoliopsida</taxon>
        <taxon>eudicotyledons</taxon>
        <taxon>Gunneridae</taxon>
        <taxon>Pentapetalae</taxon>
        <taxon>asterids</taxon>
        <taxon>campanulids</taxon>
        <taxon>Asterales</taxon>
        <taxon>Asteraceae</taxon>
        <taxon>Asteroideae</taxon>
        <taxon>Heliantheae alliance</taxon>
        <taxon>Millerieae</taxon>
        <taxon>Smallanthus</taxon>
    </lineage>
</organism>
<dbReference type="Proteomes" id="UP001056120">
    <property type="component" value="Linkage Group LG14"/>
</dbReference>
<dbReference type="EMBL" id="CM042031">
    <property type="protein sequence ID" value="KAI3783310.1"/>
    <property type="molecule type" value="Genomic_DNA"/>
</dbReference>
<keyword evidence="2" id="KW-1185">Reference proteome</keyword>
<name>A0ACB9GJQ0_9ASTR</name>
<reference evidence="1 2" key="2">
    <citation type="journal article" date="2022" name="Mol. Ecol. Resour.">
        <title>The genomes of chicory, endive, great burdock and yacon provide insights into Asteraceae paleo-polyploidization history and plant inulin production.</title>
        <authorList>
            <person name="Fan W."/>
            <person name="Wang S."/>
            <person name="Wang H."/>
            <person name="Wang A."/>
            <person name="Jiang F."/>
            <person name="Liu H."/>
            <person name="Zhao H."/>
            <person name="Xu D."/>
            <person name="Zhang Y."/>
        </authorList>
    </citation>
    <scope>NUCLEOTIDE SEQUENCE [LARGE SCALE GENOMIC DNA]</scope>
    <source>
        <strain evidence="2">cv. Yunnan</strain>
        <tissue evidence="1">Leaves</tissue>
    </source>
</reference>
<reference evidence="2" key="1">
    <citation type="journal article" date="2022" name="Mol. Ecol. Resour.">
        <title>The genomes of chicory, endive, great burdock and yacon provide insights into Asteraceae palaeo-polyploidization history and plant inulin production.</title>
        <authorList>
            <person name="Fan W."/>
            <person name="Wang S."/>
            <person name="Wang H."/>
            <person name="Wang A."/>
            <person name="Jiang F."/>
            <person name="Liu H."/>
            <person name="Zhao H."/>
            <person name="Xu D."/>
            <person name="Zhang Y."/>
        </authorList>
    </citation>
    <scope>NUCLEOTIDE SEQUENCE [LARGE SCALE GENOMIC DNA]</scope>
    <source>
        <strain evidence="2">cv. Yunnan</strain>
    </source>
</reference>
<comment type="caution">
    <text evidence="1">The sequence shown here is derived from an EMBL/GenBank/DDBJ whole genome shotgun (WGS) entry which is preliminary data.</text>
</comment>
<gene>
    <name evidence="1" type="ORF">L1987_42388</name>
</gene>
<proteinExistence type="predicted"/>
<accession>A0ACB9GJQ0</accession>